<feature type="domain" description="TATA-binding protein interacting (TIP20)" evidence="5">
    <location>
        <begin position="1044"/>
        <end position="1206"/>
    </location>
</feature>
<evidence type="ECO:0000313" key="6">
    <source>
        <dbReference type="EnsemblMetazoa" id="CLYHEMP016944.1"/>
    </source>
</evidence>
<keyword evidence="7" id="KW-1185">Reference proteome</keyword>
<dbReference type="PANTHER" id="PTHR12696">
    <property type="entry name" value="TIP120"/>
    <property type="match status" value="1"/>
</dbReference>
<dbReference type="GeneID" id="136824254"/>
<dbReference type="InterPro" id="IPR039852">
    <property type="entry name" value="CAND1/CAND2"/>
</dbReference>
<evidence type="ECO:0000259" key="5">
    <source>
        <dbReference type="Pfam" id="PF08623"/>
    </source>
</evidence>
<dbReference type="EnsemblMetazoa" id="CLYHEMT016944.1">
    <property type="protein sequence ID" value="CLYHEMP016944.1"/>
    <property type="gene ID" value="CLYHEMG016944"/>
</dbReference>
<sequence>MASTSPYQIASLLDKMSSSDKDFRYMATNDLMNELQNDSIKLDDDRERMVVQSIVRLLEDKNGEVQNLAVKCLGPLVKKVKEYQVEWIVDNLCSNMASKNEQLRDISSIGLKTVISELPSASSPLSSSICKRITGKLTDTITKTEDQSVQLEALDILADLLNRFGGLLVSFHSSILKCTLPLLNSQRLAIRKRAIIALSQLVMSACNQLFVELMDFLIKELKTKKSHLDVRTFIQCIGSICRQSGHKVGPYLDQIIPSVVEYSKVESDDELRETCIQSFESFICKCPKEVTSYISQITELCLEYLCYDPNYNYGDDEDDEGDEAMNEDDDDDELDESDEEYSDDDDMSWKVRRAAAKCLGSTFRSRHELLSDFYTKVSPKLIARFKEREENVKSDIFNAFTALLRQTRPLLPAQQEDNSPLSMLQGQVNAIIKATHKLMQEKSTKTRQGCFGLQTELVNVLPGALTNHIHLIIPGILYSLNERTSTSNMKIDALSFLGVILQQHESSIFYPHIPKLIPVLVSSIKDPFYKIAAEALAVTQTIIRVIRPVDRDSTFDHKPYIKDIYSAVLLRLQAADIDQEIKEKSITCMGQLLANAGDSLTDQLPQCLPIFLDRLKNEITRLTTVRAVIMVAESPLSVDLSLLLNDSIPLLSSFLRKNHRALKLTTLSCLITLTKNHGKSMSAVHFKAVLVELPALVNDADLHISQLALNLVTPIIKKEKTLIGSLKNSLLPEALKLTQSPLLQGIALTSMVSFLNELVLSGQPGFGYKDLLSMLTAPIYDKPENGTTPNLHKMAFHSIAKCVAALTVTCRKEVEEIVARFVQHIVSPSSDSVRLFSLLAVGEIGAHIDLSKKADLKDVIVGSFTSDSEDIKSAASYSLGHICVGNLNVYLPFVLQEIESNPKRQYLLLHSLKEIISWQSSKPTGIEILKPFLPSIWKLLFSNSENYEEGTRNVVSECLGKLALLDPPNLLPQLQEHLSSTSPQMRSTVITAFKFTIVDQPQSIDPYLINYLQFFLEPIVDTDLNVRRVSLTTLNSAAHNKPSLIRDILPNILPHLYTETKVRKELIREVEMGPFKHTVDDGLDIRKAAFECMYTLLDSCLDRLDIFEFLNHVEAGLKDHYDIKMLTYLMLVRLSSLCPNAVLQHLDRIVEPLRTTINSKVKANSVKQEYEKQDELKRSALRAISALCTIPDANTHPNLSDFLTQIRASADTAAMFEAVRRDPTTSSSSTDVSMGMSYS</sequence>
<organism evidence="6 7">
    <name type="scientific">Clytia hemisphaerica</name>
    <dbReference type="NCBI Taxonomy" id="252671"/>
    <lineage>
        <taxon>Eukaryota</taxon>
        <taxon>Metazoa</taxon>
        <taxon>Cnidaria</taxon>
        <taxon>Hydrozoa</taxon>
        <taxon>Hydroidolina</taxon>
        <taxon>Leptothecata</taxon>
        <taxon>Obeliida</taxon>
        <taxon>Clytiidae</taxon>
        <taxon>Clytia</taxon>
    </lineage>
</organism>
<dbReference type="GO" id="GO:0010265">
    <property type="term" value="P:SCF complex assembly"/>
    <property type="evidence" value="ECO:0007669"/>
    <property type="project" value="InterPro"/>
</dbReference>
<dbReference type="InterPro" id="IPR016024">
    <property type="entry name" value="ARM-type_fold"/>
</dbReference>
<dbReference type="SUPFAM" id="SSF48371">
    <property type="entry name" value="ARM repeat"/>
    <property type="match status" value="1"/>
</dbReference>
<dbReference type="Pfam" id="PF08623">
    <property type="entry name" value="TIP120"/>
    <property type="match status" value="1"/>
</dbReference>
<proteinExistence type="inferred from homology"/>
<evidence type="ECO:0000256" key="3">
    <source>
        <dbReference type="ARBA" id="ARBA00022786"/>
    </source>
</evidence>
<dbReference type="InterPro" id="IPR013932">
    <property type="entry name" value="TATA-bd_TIP120"/>
</dbReference>
<feature type="region of interest" description="Disordered" evidence="4">
    <location>
        <begin position="316"/>
        <end position="346"/>
    </location>
</feature>
<dbReference type="AlphaFoldDB" id="A0A7M5X4V6"/>
<name>A0A7M5X4V6_9CNID</name>
<dbReference type="Pfam" id="PF25782">
    <property type="entry name" value="TPR_CAND1"/>
    <property type="match status" value="1"/>
</dbReference>
<reference evidence="6" key="1">
    <citation type="submission" date="2021-01" db="UniProtKB">
        <authorList>
            <consortium name="EnsemblMetazoa"/>
        </authorList>
    </citation>
    <scope>IDENTIFICATION</scope>
</reference>
<comment type="similarity">
    <text evidence="1">Belongs to the CAND family.</text>
</comment>
<dbReference type="Gene3D" id="1.25.10.10">
    <property type="entry name" value="Leucine-rich Repeat Variant"/>
    <property type="match status" value="1"/>
</dbReference>
<keyword evidence="2" id="KW-0677">Repeat</keyword>
<accession>A0A7M5X4V6</accession>
<evidence type="ECO:0000256" key="1">
    <source>
        <dbReference type="ARBA" id="ARBA00007657"/>
    </source>
</evidence>
<dbReference type="RefSeq" id="XP_066936525.1">
    <property type="nucleotide sequence ID" value="XM_067080424.1"/>
</dbReference>
<evidence type="ECO:0000256" key="4">
    <source>
        <dbReference type="SAM" id="MobiDB-lite"/>
    </source>
</evidence>
<protein>
    <recommendedName>
        <fullName evidence="5">TATA-binding protein interacting (TIP20) domain-containing protein</fullName>
    </recommendedName>
</protein>
<dbReference type="InterPro" id="IPR011989">
    <property type="entry name" value="ARM-like"/>
</dbReference>
<evidence type="ECO:0000256" key="2">
    <source>
        <dbReference type="ARBA" id="ARBA00022737"/>
    </source>
</evidence>
<keyword evidence="3" id="KW-0833">Ubl conjugation pathway</keyword>
<dbReference type="OrthoDB" id="6260732at2759"/>
<dbReference type="Proteomes" id="UP000594262">
    <property type="component" value="Unplaced"/>
</dbReference>
<evidence type="ECO:0000313" key="7">
    <source>
        <dbReference type="Proteomes" id="UP000594262"/>
    </source>
</evidence>